<organism evidence="2 3">
    <name type="scientific">Pontibacterium sinense</name>
    <dbReference type="NCBI Taxonomy" id="2781979"/>
    <lineage>
        <taxon>Bacteria</taxon>
        <taxon>Pseudomonadati</taxon>
        <taxon>Pseudomonadota</taxon>
        <taxon>Gammaproteobacteria</taxon>
        <taxon>Oceanospirillales</taxon>
        <taxon>Oceanospirillaceae</taxon>
        <taxon>Pontibacterium</taxon>
    </lineage>
</organism>
<comment type="caution">
    <text evidence="2">The sequence shown here is derived from an EMBL/GenBank/DDBJ whole genome shotgun (WGS) entry which is preliminary data.</text>
</comment>
<dbReference type="RefSeq" id="WP_193953887.1">
    <property type="nucleotide sequence ID" value="NZ_JADEYS010000013.1"/>
</dbReference>
<sequence length="202" mass="21962">MKLLHKNNLYCWSEFDEDRNIDFHSYLWVRDEGNAVFDPLPLSEHDKAHLLSLGKVSHILVSNSDHIRAAEALAQITGAEICGPMAEQESFPIVCSRWLDEGDDLLGGLDVYRLDGSKTPGELAFVVEGDTLITGDLIRAHKGGELCILPQGKLSHPDTAVASVMRIADIKGISAVLTGDGWPVFRDGDQALAALVDAISES</sequence>
<dbReference type="Proteomes" id="UP000640333">
    <property type="component" value="Unassembled WGS sequence"/>
</dbReference>
<accession>A0A8J7FEM7</accession>
<keyword evidence="3" id="KW-1185">Reference proteome</keyword>
<protein>
    <submittedName>
        <fullName evidence="2">MBL fold metallo-hydrolase</fullName>
    </submittedName>
</protein>
<dbReference type="EMBL" id="JADEYS010000013">
    <property type="protein sequence ID" value="MBE9398256.1"/>
    <property type="molecule type" value="Genomic_DNA"/>
</dbReference>
<evidence type="ECO:0000313" key="2">
    <source>
        <dbReference type="EMBL" id="MBE9398256.1"/>
    </source>
</evidence>
<feature type="domain" description="Metallo-beta-lactamase" evidence="1">
    <location>
        <begin position="23"/>
        <end position="180"/>
    </location>
</feature>
<reference evidence="2" key="1">
    <citation type="submission" date="2020-10" db="EMBL/GenBank/DDBJ databases">
        <title>Bacterium isolated from coastal waters sediment.</title>
        <authorList>
            <person name="Chen R.-J."/>
            <person name="Lu D.-C."/>
            <person name="Zhu K.-L."/>
            <person name="Du Z.-J."/>
        </authorList>
    </citation>
    <scope>NUCLEOTIDE SEQUENCE</scope>
    <source>
        <strain evidence="2">N1Y112</strain>
    </source>
</reference>
<evidence type="ECO:0000259" key="1">
    <source>
        <dbReference type="SMART" id="SM00849"/>
    </source>
</evidence>
<gene>
    <name evidence="2" type="ORF">IOQ59_13420</name>
</gene>
<dbReference type="AlphaFoldDB" id="A0A8J7FEM7"/>
<dbReference type="SUPFAM" id="SSF56281">
    <property type="entry name" value="Metallo-hydrolase/oxidoreductase"/>
    <property type="match status" value="1"/>
</dbReference>
<dbReference type="Gene3D" id="3.60.15.10">
    <property type="entry name" value="Ribonuclease Z/Hydroxyacylglutathione hydrolase-like"/>
    <property type="match status" value="1"/>
</dbReference>
<dbReference type="Pfam" id="PF14597">
    <property type="entry name" value="Lactamase_B_5"/>
    <property type="match status" value="1"/>
</dbReference>
<proteinExistence type="predicted"/>
<name>A0A8J7FEM7_9GAMM</name>
<evidence type="ECO:0000313" key="3">
    <source>
        <dbReference type="Proteomes" id="UP000640333"/>
    </source>
</evidence>
<dbReference type="SMART" id="SM00849">
    <property type="entry name" value="Lactamase_B"/>
    <property type="match status" value="1"/>
</dbReference>
<dbReference type="InterPro" id="IPR001279">
    <property type="entry name" value="Metallo-B-lactamas"/>
</dbReference>
<dbReference type="InterPro" id="IPR036866">
    <property type="entry name" value="RibonucZ/Hydroxyglut_hydro"/>
</dbReference>